<reference evidence="5" key="1">
    <citation type="submission" date="2015-10" db="EMBL/GenBank/DDBJ databases">
        <title>Genome of Paenibacillus bovis sp. nov.</title>
        <authorList>
            <person name="Wu Z."/>
            <person name="Gao C."/>
            <person name="Liu Z."/>
            <person name="Zheng H."/>
        </authorList>
    </citation>
    <scope>NUCLEOTIDE SEQUENCE [LARGE SCALE GENOMIC DNA]</scope>
    <source>
        <strain evidence="5">BD3526</strain>
    </source>
</reference>
<dbReference type="InterPro" id="IPR002938">
    <property type="entry name" value="FAD-bd"/>
</dbReference>
<evidence type="ECO:0000259" key="3">
    <source>
        <dbReference type="Pfam" id="PF01494"/>
    </source>
</evidence>
<evidence type="ECO:0000313" key="5">
    <source>
        <dbReference type="Proteomes" id="UP000078148"/>
    </source>
</evidence>
<dbReference type="PANTHER" id="PTHR13789">
    <property type="entry name" value="MONOOXYGENASE"/>
    <property type="match status" value="1"/>
</dbReference>
<keyword evidence="2" id="KW-0503">Monooxygenase</keyword>
<dbReference type="EMBL" id="CP013023">
    <property type="protein sequence ID" value="ANF94987.1"/>
    <property type="molecule type" value="Genomic_DNA"/>
</dbReference>
<keyword evidence="1" id="KW-0560">Oxidoreductase</keyword>
<dbReference type="AlphaFoldDB" id="A0A172ZCI9"/>
<dbReference type="InterPro" id="IPR036188">
    <property type="entry name" value="FAD/NAD-bd_sf"/>
</dbReference>
<dbReference type="GO" id="GO:0071949">
    <property type="term" value="F:FAD binding"/>
    <property type="evidence" value="ECO:0007669"/>
    <property type="project" value="InterPro"/>
</dbReference>
<dbReference type="PANTHER" id="PTHR13789:SF309">
    <property type="entry name" value="PUTATIVE (AFU_ORTHOLOGUE AFUA_6G14510)-RELATED"/>
    <property type="match status" value="1"/>
</dbReference>
<name>A0A172ZCI9_9BACL</name>
<keyword evidence="5" id="KW-1185">Reference proteome</keyword>
<accession>A0A172ZCI9</accession>
<evidence type="ECO:0000256" key="1">
    <source>
        <dbReference type="ARBA" id="ARBA00023002"/>
    </source>
</evidence>
<sequence length="374" mass="41705">MSNPIQHAVVIGAGIGGLSAAISLRKIGLHVTVCEASAEDAPAGTGITQPQNTFKVLKDLGIYEECLREGIQLDSMQILSREGRVLLEVNQKFLNEDLPGRNSIWRSSLNQILLSTALSLGVNVQWDRKLKAYEESDTGVTIYFEDDQILHTDLLVGFDGIRSRVRNIMLGREVTSRYLGMGSWRVPIEFPVGTLTTTSYMLLNGSSKVGIFPLTATTGYLFILKPVAEDYWDPKEQRYETVRAMLDPFQWKPDFLRSCFQPDSPILFNMIREVVLEEKWFSQRVVIGGDAAHASAPNLAQGAAMAMEDAIVLAEEIARGNSLTDALEAYYDRRYLRASEIQRLSAELLEGEMSGKDNQQTIIQQCDALLEEAY</sequence>
<dbReference type="STRING" id="1616788.AR543_02365"/>
<feature type="domain" description="FAD-binding" evidence="3">
    <location>
        <begin position="8"/>
        <end position="341"/>
    </location>
</feature>
<dbReference type="Pfam" id="PF01494">
    <property type="entry name" value="FAD_binding_3"/>
    <property type="match status" value="1"/>
</dbReference>
<evidence type="ECO:0000256" key="2">
    <source>
        <dbReference type="ARBA" id="ARBA00023033"/>
    </source>
</evidence>
<dbReference type="Gene3D" id="3.50.50.60">
    <property type="entry name" value="FAD/NAD(P)-binding domain"/>
    <property type="match status" value="1"/>
</dbReference>
<gene>
    <name evidence="4" type="ORF">AR543_02365</name>
</gene>
<dbReference type="SUPFAM" id="SSF51905">
    <property type="entry name" value="FAD/NAD(P)-binding domain"/>
    <property type="match status" value="1"/>
</dbReference>
<organism evidence="4 5">
    <name type="scientific">Paenibacillus bovis</name>
    <dbReference type="NCBI Taxonomy" id="1616788"/>
    <lineage>
        <taxon>Bacteria</taxon>
        <taxon>Bacillati</taxon>
        <taxon>Bacillota</taxon>
        <taxon>Bacilli</taxon>
        <taxon>Bacillales</taxon>
        <taxon>Paenibacillaceae</taxon>
        <taxon>Paenibacillus</taxon>
    </lineage>
</organism>
<dbReference type="OrthoDB" id="9766816at2"/>
<proteinExistence type="predicted"/>
<evidence type="ECO:0000313" key="4">
    <source>
        <dbReference type="EMBL" id="ANF94987.1"/>
    </source>
</evidence>
<dbReference type="InterPro" id="IPR050493">
    <property type="entry name" value="FAD-dep_Monooxygenase_BioMet"/>
</dbReference>
<dbReference type="PRINTS" id="PR00420">
    <property type="entry name" value="RNGMNOXGNASE"/>
</dbReference>
<dbReference type="KEGG" id="pbv:AR543_02365"/>
<reference evidence="4 5" key="2">
    <citation type="journal article" date="2016" name="Int. J. Syst. Evol. Microbiol.">
        <title>Paenibacillus bovis sp. nov., isolated from raw yak (Bos grunniens) milk.</title>
        <authorList>
            <person name="Gao C."/>
            <person name="Han J."/>
            <person name="Liu Z."/>
            <person name="Xu X."/>
            <person name="Hang F."/>
            <person name="Wu Z."/>
        </authorList>
    </citation>
    <scope>NUCLEOTIDE SEQUENCE [LARGE SCALE GENOMIC DNA]</scope>
    <source>
        <strain evidence="4 5">BD3526</strain>
    </source>
</reference>
<dbReference type="GO" id="GO:0004497">
    <property type="term" value="F:monooxygenase activity"/>
    <property type="evidence" value="ECO:0007669"/>
    <property type="project" value="UniProtKB-KW"/>
</dbReference>
<protein>
    <submittedName>
        <fullName evidence="4">Oxidoreductase</fullName>
    </submittedName>
</protein>
<dbReference type="Proteomes" id="UP000078148">
    <property type="component" value="Chromosome"/>
</dbReference>